<evidence type="ECO:0000313" key="9">
    <source>
        <dbReference type="EMBL" id="GKV40742.1"/>
    </source>
</evidence>
<keyword evidence="4" id="KW-0067">ATP-binding</keyword>
<dbReference type="GO" id="GO:0005524">
    <property type="term" value="F:ATP binding"/>
    <property type="evidence" value="ECO:0007669"/>
    <property type="project" value="UniProtKB-KW"/>
</dbReference>
<dbReference type="GO" id="GO:0003677">
    <property type="term" value="F:DNA binding"/>
    <property type="evidence" value="ECO:0007669"/>
    <property type="project" value="UniProtKB-KW"/>
</dbReference>
<dbReference type="InterPro" id="IPR036890">
    <property type="entry name" value="HATPase_C_sf"/>
</dbReference>
<dbReference type="AlphaFoldDB" id="A0AAV5LUA5"/>
<dbReference type="SUPFAM" id="SSF55874">
    <property type="entry name" value="ATPase domain of HSP90 chaperone/DNA topoisomerase II/histidine kinase"/>
    <property type="match status" value="1"/>
</dbReference>
<comment type="caution">
    <text evidence="9">The sequence shown here is derived from an EMBL/GenBank/DDBJ whole genome shotgun (WGS) entry which is preliminary data.</text>
</comment>
<dbReference type="Proteomes" id="UP001054252">
    <property type="component" value="Unassembled WGS sequence"/>
</dbReference>
<feature type="domain" description="Histidine kinase/HSP90-like ATPase" evidence="8">
    <location>
        <begin position="49"/>
        <end position="126"/>
    </location>
</feature>
<evidence type="ECO:0000259" key="8">
    <source>
        <dbReference type="Pfam" id="PF02518"/>
    </source>
</evidence>
<dbReference type="Gene3D" id="3.30.565.10">
    <property type="entry name" value="Histidine kinase-like ATPase, C-terminal domain"/>
    <property type="match status" value="2"/>
</dbReference>
<keyword evidence="10" id="KW-1185">Reference proteome</keyword>
<gene>
    <name evidence="9" type="ORF">SLEP1_g48348</name>
</gene>
<evidence type="ECO:0000256" key="1">
    <source>
        <dbReference type="ARBA" id="ARBA00000185"/>
    </source>
</evidence>
<comment type="catalytic activity">
    <reaction evidence="1">
        <text>ATP-dependent breakage, passage and rejoining of double-stranded DNA.</text>
        <dbReference type="EC" id="5.6.2.2"/>
    </reaction>
</comment>
<dbReference type="Pfam" id="PF02518">
    <property type="entry name" value="HATPase_c"/>
    <property type="match status" value="1"/>
</dbReference>
<evidence type="ECO:0000256" key="2">
    <source>
        <dbReference type="ARBA" id="ARBA00010708"/>
    </source>
</evidence>
<evidence type="ECO:0000256" key="3">
    <source>
        <dbReference type="ARBA" id="ARBA00022741"/>
    </source>
</evidence>
<dbReference type="EMBL" id="BPVZ01000144">
    <property type="protein sequence ID" value="GKV40742.1"/>
    <property type="molecule type" value="Genomic_DNA"/>
</dbReference>
<evidence type="ECO:0000256" key="4">
    <source>
        <dbReference type="ARBA" id="ARBA00022840"/>
    </source>
</evidence>
<dbReference type="PANTHER" id="PTHR45866:SF1">
    <property type="entry name" value="DNA GYRASE SUBUNIT B, MITOCHONDRIAL"/>
    <property type="match status" value="1"/>
</dbReference>
<organism evidence="9 10">
    <name type="scientific">Rubroshorea leprosula</name>
    <dbReference type="NCBI Taxonomy" id="152421"/>
    <lineage>
        <taxon>Eukaryota</taxon>
        <taxon>Viridiplantae</taxon>
        <taxon>Streptophyta</taxon>
        <taxon>Embryophyta</taxon>
        <taxon>Tracheophyta</taxon>
        <taxon>Spermatophyta</taxon>
        <taxon>Magnoliopsida</taxon>
        <taxon>eudicotyledons</taxon>
        <taxon>Gunneridae</taxon>
        <taxon>Pentapetalae</taxon>
        <taxon>rosids</taxon>
        <taxon>malvids</taxon>
        <taxon>Malvales</taxon>
        <taxon>Dipterocarpaceae</taxon>
        <taxon>Rubroshorea</taxon>
    </lineage>
</organism>
<evidence type="ECO:0000256" key="5">
    <source>
        <dbReference type="ARBA" id="ARBA00023029"/>
    </source>
</evidence>
<evidence type="ECO:0000256" key="7">
    <source>
        <dbReference type="ARBA" id="ARBA00023235"/>
    </source>
</evidence>
<dbReference type="PANTHER" id="PTHR45866">
    <property type="entry name" value="DNA GYRASE/TOPOISOMERASE SUBUNIT B"/>
    <property type="match status" value="1"/>
</dbReference>
<evidence type="ECO:0000313" key="10">
    <source>
        <dbReference type="Proteomes" id="UP001054252"/>
    </source>
</evidence>
<sequence length="139" mass="14906">MSSSITNEAFQETSSSPKAYGSEQIQVLEGLDPVRKRPGMYIGSTAPCGLHHLIYETLDNAVDEAQAGYATHMDVILHPDGPVSVADYERGVLHAGGKFGGSSSGYSVYVGLHGVGLSVVNALSEEFTKHDRRAFLHQK</sequence>
<dbReference type="InterPro" id="IPR003594">
    <property type="entry name" value="HATPase_dom"/>
</dbReference>
<accession>A0AAV5LUA5</accession>
<keyword evidence="5" id="KW-0799">Topoisomerase</keyword>
<proteinExistence type="inferred from homology"/>
<comment type="similarity">
    <text evidence="2">Belongs to the type II topoisomerase GyrB family.</text>
</comment>
<reference evidence="9 10" key="1">
    <citation type="journal article" date="2021" name="Commun. Biol.">
        <title>The genome of Shorea leprosula (Dipterocarpaceae) highlights the ecological relevance of drought in aseasonal tropical rainforests.</title>
        <authorList>
            <person name="Ng K.K.S."/>
            <person name="Kobayashi M.J."/>
            <person name="Fawcett J.A."/>
            <person name="Hatakeyama M."/>
            <person name="Paape T."/>
            <person name="Ng C.H."/>
            <person name="Ang C.C."/>
            <person name="Tnah L.H."/>
            <person name="Lee C.T."/>
            <person name="Nishiyama T."/>
            <person name="Sese J."/>
            <person name="O'Brien M.J."/>
            <person name="Copetti D."/>
            <person name="Mohd Noor M.I."/>
            <person name="Ong R.C."/>
            <person name="Putra M."/>
            <person name="Sireger I.Z."/>
            <person name="Indrioko S."/>
            <person name="Kosugi Y."/>
            <person name="Izuno A."/>
            <person name="Isagi Y."/>
            <person name="Lee S.L."/>
            <person name="Shimizu K.K."/>
        </authorList>
    </citation>
    <scope>NUCLEOTIDE SEQUENCE [LARGE SCALE GENOMIC DNA]</scope>
    <source>
        <strain evidence="9">214</strain>
    </source>
</reference>
<keyword evidence="3" id="KW-0547">Nucleotide-binding</keyword>
<evidence type="ECO:0000256" key="6">
    <source>
        <dbReference type="ARBA" id="ARBA00023125"/>
    </source>
</evidence>
<keyword evidence="7" id="KW-0413">Isomerase</keyword>
<dbReference type="GO" id="GO:0003918">
    <property type="term" value="F:DNA topoisomerase type II (double strand cut, ATP-hydrolyzing) activity"/>
    <property type="evidence" value="ECO:0007669"/>
    <property type="project" value="UniProtKB-EC"/>
</dbReference>
<name>A0AAV5LUA5_9ROSI</name>
<keyword evidence="6" id="KW-0238">DNA-binding</keyword>
<protein>
    <recommendedName>
        <fullName evidence="8">Histidine kinase/HSP90-like ATPase domain-containing protein</fullName>
    </recommendedName>
</protein>